<dbReference type="AlphaFoldDB" id="A0A2S6FWT8"/>
<evidence type="ECO:0000256" key="1">
    <source>
        <dbReference type="SAM" id="Phobius"/>
    </source>
</evidence>
<comment type="caution">
    <text evidence="2">The sequence shown here is derived from an EMBL/GenBank/DDBJ whole genome shotgun (WGS) entry which is preliminary data.</text>
</comment>
<proteinExistence type="predicted"/>
<evidence type="ECO:0000313" key="3">
    <source>
        <dbReference type="Proteomes" id="UP000239863"/>
    </source>
</evidence>
<dbReference type="RefSeq" id="WP_104410178.1">
    <property type="nucleotide sequence ID" value="NZ_PTIS01000012.1"/>
</dbReference>
<keyword evidence="1" id="KW-0472">Membrane</keyword>
<protein>
    <submittedName>
        <fullName evidence="2">Uncharacterized protein</fullName>
    </submittedName>
</protein>
<sequence length="154" mass="16690">MDITNLISELTNNTEGLNMEGLNMDGLNMNNLNMDALNMNNISSLMGGKGCSNNNNLLILIFLIFCCCNKGGFGQGNQGNTVCLEACDCKCKKKKCKCCDYCERPEQLICRPANSCNNNGFGGIGGFGGSWCWIIVLILILCSNRGNSTCKDKC</sequence>
<organism evidence="2 3">
    <name type="scientific">Clostridium algidicarnis DSM 15099</name>
    <dbReference type="NCBI Taxonomy" id="1121295"/>
    <lineage>
        <taxon>Bacteria</taxon>
        <taxon>Bacillati</taxon>
        <taxon>Bacillota</taxon>
        <taxon>Clostridia</taxon>
        <taxon>Eubacteriales</taxon>
        <taxon>Clostridiaceae</taxon>
        <taxon>Clostridium</taxon>
    </lineage>
</organism>
<gene>
    <name evidence="2" type="ORF">BD821_11212</name>
</gene>
<keyword evidence="1" id="KW-1133">Transmembrane helix</keyword>
<feature type="transmembrane region" description="Helical" evidence="1">
    <location>
        <begin position="120"/>
        <end position="142"/>
    </location>
</feature>
<name>A0A2S6FWT8_9CLOT</name>
<dbReference type="EMBL" id="PTIS01000012">
    <property type="protein sequence ID" value="PPK47871.1"/>
    <property type="molecule type" value="Genomic_DNA"/>
</dbReference>
<reference evidence="2 3" key="1">
    <citation type="submission" date="2018-02" db="EMBL/GenBank/DDBJ databases">
        <title>Genomic Encyclopedia of Archaeal and Bacterial Type Strains, Phase II (KMG-II): from individual species to whole genera.</title>
        <authorList>
            <person name="Goeker M."/>
        </authorList>
    </citation>
    <scope>NUCLEOTIDE SEQUENCE [LARGE SCALE GENOMIC DNA]</scope>
    <source>
        <strain evidence="2 3">DSM 15099</strain>
    </source>
</reference>
<dbReference type="Proteomes" id="UP000239863">
    <property type="component" value="Unassembled WGS sequence"/>
</dbReference>
<accession>A0A2S6FWT8</accession>
<keyword evidence="1" id="KW-0812">Transmembrane</keyword>
<evidence type="ECO:0000313" key="2">
    <source>
        <dbReference type="EMBL" id="PPK47871.1"/>
    </source>
</evidence>